<comment type="caution">
    <text evidence="1">The sequence shown here is derived from an EMBL/GenBank/DDBJ whole genome shotgun (WGS) entry which is preliminary data.</text>
</comment>
<sequence length="230" mass="24263">MNASALTDDRTRLLETAQPLCLRYGLALAGPDALAAHGLAVTPGRTPGLLLVAAEGPPLDAIAAGLVELFRTAGHPARIEPGTARRLRLTGPPHPIELHKEPLRHPVVLLPGTAVPVVALPDAAALAVLRLCDRALPADLSAVHALTARFTEGELTALAAALDEDFQTTVLAERLEAAAGLLHPKAEHVSGWAQAWAQDLRLDLMETLELADGLHDPYLEAVEAEQPDDL</sequence>
<proteinExistence type="predicted"/>
<dbReference type="RefSeq" id="WP_345707542.1">
    <property type="nucleotide sequence ID" value="NZ_BAABKV010000001.1"/>
</dbReference>
<keyword evidence="2" id="KW-1185">Reference proteome</keyword>
<dbReference type="EMBL" id="JBHTAJ010000125">
    <property type="protein sequence ID" value="MFC7184875.1"/>
    <property type="molecule type" value="Genomic_DNA"/>
</dbReference>
<dbReference type="Proteomes" id="UP001596435">
    <property type="component" value="Unassembled WGS sequence"/>
</dbReference>
<gene>
    <name evidence="1" type="ORF">ACFQMG_35555</name>
</gene>
<evidence type="ECO:0000313" key="2">
    <source>
        <dbReference type="Proteomes" id="UP001596435"/>
    </source>
</evidence>
<protein>
    <submittedName>
        <fullName evidence="1">Uncharacterized protein</fullName>
    </submittedName>
</protein>
<reference evidence="2" key="1">
    <citation type="journal article" date="2019" name="Int. J. Syst. Evol. Microbiol.">
        <title>The Global Catalogue of Microorganisms (GCM) 10K type strain sequencing project: providing services to taxonomists for standard genome sequencing and annotation.</title>
        <authorList>
            <consortium name="The Broad Institute Genomics Platform"/>
            <consortium name="The Broad Institute Genome Sequencing Center for Infectious Disease"/>
            <person name="Wu L."/>
            <person name="Ma J."/>
        </authorList>
    </citation>
    <scope>NUCLEOTIDE SEQUENCE [LARGE SCALE GENOMIC DNA]</scope>
    <source>
        <strain evidence="2">CGMCC 1.12859</strain>
    </source>
</reference>
<organism evidence="1 2">
    <name type="scientific">Kitasatospora paranensis</name>
    <dbReference type="NCBI Taxonomy" id="258053"/>
    <lineage>
        <taxon>Bacteria</taxon>
        <taxon>Bacillati</taxon>
        <taxon>Actinomycetota</taxon>
        <taxon>Actinomycetes</taxon>
        <taxon>Kitasatosporales</taxon>
        <taxon>Streptomycetaceae</taxon>
        <taxon>Kitasatospora</taxon>
    </lineage>
</organism>
<accession>A0ABW2G7Y1</accession>
<evidence type="ECO:0000313" key="1">
    <source>
        <dbReference type="EMBL" id="MFC7184875.1"/>
    </source>
</evidence>
<name>A0ABW2G7Y1_9ACTN</name>